<dbReference type="EMBL" id="CP016796">
    <property type="protein sequence ID" value="API87703.1"/>
    <property type="molecule type" value="Genomic_DNA"/>
</dbReference>
<sequence>MRKYCIIQENNKVKKLLSIIKTHYKAEYGDSLIQEVNLSHVINKIYNEDIKKLVKDLWQDLELKLGYEIRLLEVNSKVSILHKFNRRSRDLCFIVKIRADITSKDIIDSIYNASDFKVKLRAIEV</sequence>
<evidence type="ECO:0008006" key="3">
    <source>
        <dbReference type="Google" id="ProtNLM"/>
    </source>
</evidence>
<dbReference type="AlphaFoldDB" id="A0A1L4BV42"/>
<dbReference type="RefSeq" id="WP_072713478.1">
    <property type="nucleotide sequence ID" value="NZ_CP016796.1"/>
</dbReference>
<gene>
    <name evidence="1" type="ORF">F7310_10220</name>
</gene>
<accession>A0A1L4BV42</accession>
<name>A0A1L4BV42_9GAMM</name>
<keyword evidence="2" id="KW-1185">Reference proteome</keyword>
<evidence type="ECO:0000313" key="1">
    <source>
        <dbReference type="EMBL" id="API87703.1"/>
    </source>
</evidence>
<protein>
    <recommendedName>
        <fullName evidence="3">Normocyte binding protein 2b</fullName>
    </recommendedName>
</protein>
<evidence type="ECO:0000313" key="2">
    <source>
        <dbReference type="Proteomes" id="UP000184222"/>
    </source>
</evidence>
<reference evidence="1 2" key="1">
    <citation type="journal article" date="2016" name="Appl. Environ. Microbiol.">
        <title>Whole genome relationships among Francisella bacteria of diverse origin define new species and provide specific regions for detection.</title>
        <authorList>
            <person name="Challacombe J.F."/>
            <person name="Petersen J.M."/>
            <person name="Gallegos-Graves V."/>
            <person name="Hodge D."/>
            <person name="Pillai S."/>
            <person name="Kuske C.R."/>
        </authorList>
    </citation>
    <scope>NUCLEOTIDE SEQUENCE [LARGE SCALE GENOMIC DNA]</scope>
    <source>
        <strain evidence="2">TX07-7310</strain>
    </source>
</reference>
<dbReference type="Proteomes" id="UP000184222">
    <property type="component" value="Chromosome"/>
</dbReference>
<dbReference type="OrthoDB" id="5604531at2"/>
<proteinExistence type="predicted"/>
<dbReference type="KEGG" id="frx:F7310_10220"/>
<organism evidence="1 2">
    <name type="scientific">Francisella uliginis</name>
    <dbReference type="NCBI Taxonomy" id="573570"/>
    <lineage>
        <taxon>Bacteria</taxon>
        <taxon>Pseudomonadati</taxon>
        <taxon>Pseudomonadota</taxon>
        <taxon>Gammaproteobacteria</taxon>
        <taxon>Thiotrichales</taxon>
        <taxon>Francisellaceae</taxon>
        <taxon>Francisella</taxon>
    </lineage>
</organism>